<dbReference type="EMBL" id="CP136336">
    <property type="protein sequence ID" value="WOB09193.1"/>
    <property type="molecule type" value="Genomic_DNA"/>
</dbReference>
<sequence>MSLVAEIVDRLSGVAALREKVAQQDKVLEGMQRILLEQQRELAEVKGTLRALVTMQQALPRK</sequence>
<gene>
    <name evidence="1" type="ORF">RXV79_03825</name>
</gene>
<organism evidence="1 2">
    <name type="scientific">Piscinibacter gummiphilus</name>
    <dbReference type="NCBI Taxonomy" id="946333"/>
    <lineage>
        <taxon>Bacteria</taxon>
        <taxon>Pseudomonadati</taxon>
        <taxon>Pseudomonadota</taxon>
        <taxon>Betaproteobacteria</taxon>
        <taxon>Burkholderiales</taxon>
        <taxon>Sphaerotilaceae</taxon>
        <taxon>Piscinibacter</taxon>
    </lineage>
</organism>
<evidence type="ECO:0000313" key="2">
    <source>
        <dbReference type="Proteomes" id="UP001303946"/>
    </source>
</evidence>
<name>A0ABZ0D299_9BURK</name>
<evidence type="ECO:0000313" key="1">
    <source>
        <dbReference type="EMBL" id="WOB09193.1"/>
    </source>
</evidence>
<dbReference type="RefSeq" id="WP_316702150.1">
    <property type="nucleotide sequence ID" value="NZ_CP136336.1"/>
</dbReference>
<reference evidence="1 2" key="1">
    <citation type="submission" date="2023-10" db="EMBL/GenBank/DDBJ databases">
        <title>Bacteria for the degradation of biodegradable plastic PBAT(Polybutylene adipate terephthalate).</title>
        <authorList>
            <person name="Weon H.-Y."/>
            <person name="Yeon J."/>
        </authorList>
    </citation>
    <scope>NUCLEOTIDE SEQUENCE [LARGE SCALE GENOMIC DNA]</scope>
    <source>
        <strain evidence="1 2">SBD 7-3</strain>
    </source>
</reference>
<keyword evidence="2" id="KW-1185">Reference proteome</keyword>
<protein>
    <submittedName>
        <fullName evidence="1">Uncharacterized protein</fullName>
    </submittedName>
</protein>
<proteinExistence type="predicted"/>
<dbReference type="Proteomes" id="UP001303946">
    <property type="component" value="Chromosome"/>
</dbReference>
<accession>A0ABZ0D299</accession>